<evidence type="ECO:0000313" key="6">
    <source>
        <dbReference type="EMBL" id="CAH0368735.1"/>
    </source>
</evidence>
<sequence>MGPLTPRNPRLRTKYPYNDMVWKKLDPDTKGFAEIKQVIKYADDVEMCCPGLVDRFQEVAKNGKLTKDAFDNYGKPTDRAKHRAKRAKRHDLGELRQLFDTIVKAGEKDIKLADLVRHKREVNRICPELITEFSDIDQDNSCSVSWDELRVFAGGTDDWLKFQLQNIIGLDGLKDQIHQFHQSISLDKKRQAAGFDVKDAGGKYHMIFQGNPGTGKTTMGRVVAALLKRIGITQSDLLVEVQRDQLVAGYVGQTAPKTQEKIDEACAGVLFVDEAYRLSQGSKSGSDYGKEAIETLMGAMTEPPGKAPVMVFAGYPNDMASFMQATMQANSGLYRRIAYTFDFEDYTPLDLAKILGKMAQGKGFGLSADLTSNNFEVLSRMIEEGTLPEARALMNGGICERIFTFAKQSLDGRCQASGQVSVEITAEDITMAMTRIPPPPRRDDGGDDDDGGGGGGGGGGDERLRLELTNVKQQLILVKQQLRTARADSSRLRGELDRTKALLASRPAAPPPAARGPQAPQAPQAPPANQAPPAGAGHAAARAGVPAGGTWQVLLESGWATIDAAGQHIMNGAVAAGQTSIRDKIAGREYFIDFVAKKQTNCRTGKARDIRCAPAGSAVPASKPSEAGGIWQVLLNDGWKVMDAPTSATLSQAAKAGQTTVQLRQRGYDYTVDLAALTQTNLATKAVRQIKFV</sequence>
<dbReference type="InterPro" id="IPR037197">
    <property type="entry name" value="WWE_dom_sf"/>
</dbReference>
<evidence type="ECO:0000256" key="2">
    <source>
        <dbReference type="ARBA" id="ARBA00022741"/>
    </source>
</evidence>
<feature type="domain" description="WWE" evidence="5">
    <location>
        <begin position="617"/>
        <end position="692"/>
    </location>
</feature>
<dbReference type="Pfam" id="PF00004">
    <property type="entry name" value="AAA"/>
    <property type="match status" value="1"/>
</dbReference>
<keyword evidence="3" id="KW-0067">ATP-binding</keyword>
<dbReference type="FunFam" id="3.40.50.300:FF:000216">
    <property type="entry name" value="Type VII secretion ATPase EccA"/>
    <property type="match status" value="1"/>
</dbReference>
<dbReference type="PANTHER" id="PTHR43392:SF2">
    <property type="entry name" value="AAA-TYPE ATPASE FAMILY PROTEIN _ ANKYRIN REPEAT FAMILY PROTEIN"/>
    <property type="match status" value="1"/>
</dbReference>
<dbReference type="PROSITE" id="PS50918">
    <property type="entry name" value="WWE"/>
    <property type="match status" value="2"/>
</dbReference>
<name>A0A8J2SBT8_9STRA</name>
<feature type="region of interest" description="Disordered" evidence="4">
    <location>
        <begin position="429"/>
        <end position="463"/>
    </location>
</feature>
<evidence type="ECO:0000256" key="3">
    <source>
        <dbReference type="ARBA" id="ARBA00022840"/>
    </source>
</evidence>
<dbReference type="InterPro" id="IPR050773">
    <property type="entry name" value="CbxX/CfxQ_RuBisCO_ESX"/>
</dbReference>
<dbReference type="EMBL" id="CAKKNE010000002">
    <property type="protein sequence ID" value="CAH0368735.1"/>
    <property type="molecule type" value="Genomic_DNA"/>
</dbReference>
<dbReference type="AlphaFoldDB" id="A0A8J2SBT8"/>
<dbReference type="SUPFAM" id="SSF52540">
    <property type="entry name" value="P-loop containing nucleoside triphosphate hydrolases"/>
    <property type="match status" value="1"/>
</dbReference>
<feature type="domain" description="WWE" evidence="5">
    <location>
        <begin position="535"/>
        <end position="612"/>
    </location>
</feature>
<dbReference type="InterPro" id="IPR003959">
    <property type="entry name" value="ATPase_AAA_core"/>
</dbReference>
<dbReference type="SUPFAM" id="SSF117839">
    <property type="entry name" value="WWE domain"/>
    <property type="match status" value="2"/>
</dbReference>
<dbReference type="Pfam" id="PF02825">
    <property type="entry name" value="WWE"/>
    <property type="match status" value="2"/>
</dbReference>
<gene>
    <name evidence="6" type="ORF">PECAL_2P18130</name>
</gene>
<dbReference type="Gene3D" id="3.30.720.50">
    <property type="match status" value="1"/>
</dbReference>
<dbReference type="PRINTS" id="PR00819">
    <property type="entry name" value="CBXCFQXSUPER"/>
</dbReference>
<dbReference type="Gene3D" id="1.10.8.60">
    <property type="match status" value="1"/>
</dbReference>
<proteinExistence type="inferred from homology"/>
<dbReference type="GO" id="GO:0016887">
    <property type="term" value="F:ATP hydrolysis activity"/>
    <property type="evidence" value="ECO:0007669"/>
    <property type="project" value="InterPro"/>
</dbReference>
<dbReference type="CDD" id="cd00009">
    <property type="entry name" value="AAA"/>
    <property type="match status" value="1"/>
</dbReference>
<comment type="caution">
    <text evidence="6">The sequence shown here is derived from an EMBL/GenBank/DDBJ whole genome shotgun (WGS) entry which is preliminary data.</text>
</comment>
<dbReference type="Proteomes" id="UP000789595">
    <property type="component" value="Unassembled WGS sequence"/>
</dbReference>
<feature type="region of interest" description="Disordered" evidence="4">
    <location>
        <begin position="506"/>
        <end position="543"/>
    </location>
</feature>
<feature type="compositionally biased region" description="Low complexity" evidence="4">
    <location>
        <begin position="531"/>
        <end position="543"/>
    </location>
</feature>
<dbReference type="InterPro" id="IPR000641">
    <property type="entry name" value="CbxX/CfxQ"/>
</dbReference>
<dbReference type="InterPro" id="IPR027417">
    <property type="entry name" value="P-loop_NTPase"/>
</dbReference>
<evidence type="ECO:0000256" key="4">
    <source>
        <dbReference type="SAM" id="MobiDB-lite"/>
    </source>
</evidence>
<protein>
    <recommendedName>
        <fullName evidence="5">WWE domain-containing protein</fullName>
    </recommendedName>
</protein>
<dbReference type="OrthoDB" id="575at2759"/>
<accession>A0A8J2SBT8</accession>
<evidence type="ECO:0000259" key="5">
    <source>
        <dbReference type="PROSITE" id="PS50918"/>
    </source>
</evidence>
<keyword evidence="2" id="KW-0547">Nucleotide-binding</keyword>
<dbReference type="Gene3D" id="3.40.50.300">
    <property type="entry name" value="P-loop containing nucleotide triphosphate hydrolases"/>
    <property type="match status" value="1"/>
</dbReference>
<organism evidence="6 7">
    <name type="scientific">Pelagomonas calceolata</name>
    <dbReference type="NCBI Taxonomy" id="35677"/>
    <lineage>
        <taxon>Eukaryota</taxon>
        <taxon>Sar</taxon>
        <taxon>Stramenopiles</taxon>
        <taxon>Ochrophyta</taxon>
        <taxon>Pelagophyceae</taxon>
        <taxon>Pelagomonadales</taxon>
        <taxon>Pelagomonadaceae</taxon>
        <taxon>Pelagomonas</taxon>
    </lineage>
</organism>
<dbReference type="GO" id="GO:0005524">
    <property type="term" value="F:ATP binding"/>
    <property type="evidence" value="ECO:0007669"/>
    <property type="project" value="UniProtKB-KW"/>
</dbReference>
<dbReference type="PANTHER" id="PTHR43392">
    <property type="entry name" value="AAA-TYPE ATPASE FAMILY PROTEIN / ANKYRIN REPEAT FAMILY PROTEIN"/>
    <property type="match status" value="1"/>
</dbReference>
<evidence type="ECO:0000313" key="7">
    <source>
        <dbReference type="Proteomes" id="UP000789595"/>
    </source>
</evidence>
<evidence type="ECO:0000256" key="1">
    <source>
        <dbReference type="ARBA" id="ARBA00010378"/>
    </source>
</evidence>
<dbReference type="InterPro" id="IPR004170">
    <property type="entry name" value="WWE_dom"/>
</dbReference>
<comment type="similarity">
    <text evidence="1">Belongs to the CbxX/CfxQ family.</text>
</comment>
<keyword evidence="7" id="KW-1185">Reference proteome</keyword>
<reference evidence="6" key="1">
    <citation type="submission" date="2021-11" db="EMBL/GenBank/DDBJ databases">
        <authorList>
            <consortium name="Genoscope - CEA"/>
            <person name="William W."/>
        </authorList>
    </citation>
    <scope>NUCLEOTIDE SEQUENCE</scope>
</reference>